<gene>
    <name evidence="1" type="ORF">DXA22_09455</name>
</gene>
<proteinExistence type="predicted"/>
<dbReference type="SUPFAM" id="SSF54211">
    <property type="entry name" value="Ribosomal protein S5 domain 2-like"/>
    <property type="match status" value="1"/>
</dbReference>
<dbReference type="EMBL" id="QSDK01000020">
    <property type="protein sequence ID" value="RGY75169.1"/>
    <property type="molecule type" value="Genomic_DNA"/>
</dbReference>
<dbReference type="Pfam" id="PF13541">
    <property type="entry name" value="ChlI"/>
    <property type="match status" value="1"/>
</dbReference>
<accession>A0A413KAW0</accession>
<organism evidence="1 2">
    <name type="scientific">Bifidobacterium pseudocatenulatum</name>
    <dbReference type="NCBI Taxonomy" id="28026"/>
    <lineage>
        <taxon>Bacteria</taxon>
        <taxon>Bacillati</taxon>
        <taxon>Actinomycetota</taxon>
        <taxon>Actinomycetes</taxon>
        <taxon>Bifidobacteriales</taxon>
        <taxon>Bifidobacteriaceae</taxon>
        <taxon>Bifidobacterium</taxon>
    </lineage>
</organism>
<comment type="caution">
    <text evidence="1">The sequence shown here is derived from an EMBL/GenBank/DDBJ whole genome shotgun (WGS) entry which is preliminary data.</text>
</comment>
<dbReference type="InterPro" id="IPR014721">
    <property type="entry name" value="Ribsml_uS5_D2-typ_fold_subgr"/>
</dbReference>
<dbReference type="Proteomes" id="UP000284163">
    <property type="component" value="Unassembled WGS sequence"/>
</dbReference>
<dbReference type="InterPro" id="IPR020568">
    <property type="entry name" value="Ribosomal_Su5_D2-typ_SF"/>
</dbReference>
<dbReference type="Gene3D" id="3.30.230.10">
    <property type="match status" value="1"/>
</dbReference>
<evidence type="ECO:0008006" key="3">
    <source>
        <dbReference type="Google" id="ProtNLM"/>
    </source>
</evidence>
<evidence type="ECO:0000313" key="2">
    <source>
        <dbReference type="Proteomes" id="UP000284163"/>
    </source>
</evidence>
<sequence length="169" mass="18086">MRKHSKTISMGLMPATYLVQLETFISPGLPYLSLIGLHDEDRRIRNRIRAACKAVGYELPACRTTVNLMPAGTPKLPGLCVLACAVSILAADGRIPSADQLEDAIILGDVNEDGTIPPIDADLAELIAYAAHRLEIHRIIIPSANLAGTTIPTGVEVIGLGRIDELLSQ</sequence>
<protein>
    <recommendedName>
        <fullName evidence="3">Mg chelatase-like protein</fullName>
    </recommendedName>
</protein>
<dbReference type="AlphaFoldDB" id="A0A413KAW0"/>
<evidence type="ECO:0000313" key="1">
    <source>
        <dbReference type="EMBL" id="RGY75169.1"/>
    </source>
</evidence>
<reference evidence="1 2" key="1">
    <citation type="submission" date="2018-08" db="EMBL/GenBank/DDBJ databases">
        <title>A genome reference for cultivated species of the human gut microbiota.</title>
        <authorList>
            <person name="Zou Y."/>
            <person name="Xue W."/>
            <person name="Luo G."/>
        </authorList>
    </citation>
    <scope>NUCLEOTIDE SEQUENCE [LARGE SCALE GENOMIC DNA]</scope>
    <source>
        <strain evidence="1 2">CF01-1</strain>
    </source>
</reference>
<name>A0A413KAW0_BIFPS</name>